<comment type="caution">
    <text evidence="2">The sequence shown here is derived from an EMBL/GenBank/DDBJ whole genome shotgun (WGS) entry which is preliminary data.</text>
</comment>
<feature type="domain" description="DEAD/DEAH-box helicase" evidence="1">
    <location>
        <begin position="34"/>
        <end position="132"/>
    </location>
</feature>
<accession>A0A9P6L1G0</accession>
<evidence type="ECO:0000313" key="2">
    <source>
        <dbReference type="EMBL" id="KAF9778162.1"/>
    </source>
</evidence>
<dbReference type="OrthoDB" id="10261556at2759"/>
<proteinExistence type="predicted"/>
<organism evidence="2 3">
    <name type="scientific">Thelephora terrestris</name>
    <dbReference type="NCBI Taxonomy" id="56493"/>
    <lineage>
        <taxon>Eukaryota</taxon>
        <taxon>Fungi</taxon>
        <taxon>Dikarya</taxon>
        <taxon>Basidiomycota</taxon>
        <taxon>Agaricomycotina</taxon>
        <taxon>Agaricomycetes</taxon>
        <taxon>Thelephorales</taxon>
        <taxon>Thelephoraceae</taxon>
        <taxon>Thelephora</taxon>
    </lineage>
</organism>
<sequence length="153" mass="16659">MSVPSRIADVPPVPSLADLRELTLVRFQQNACNFQLDFARAILEGKKHVLLQAGCGMGKTLSFWVPLLARTSGSLIVVTPLTLLCDQHVENLSEAGIQAIFVLINRSRTNARQDIGSGIYRVVITSPEQLMKEGGGFPQVSATFSPWVMGHTV</sequence>
<dbReference type="InterPro" id="IPR011545">
    <property type="entry name" value="DEAD/DEAH_box_helicase_dom"/>
</dbReference>
<protein>
    <recommendedName>
        <fullName evidence="1">DEAD/DEAH-box helicase domain-containing protein</fullName>
    </recommendedName>
</protein>
<reference evidence="2" key="2">
    <citation type="submission" date="2020-11" db="EMBL/GenBank/DDBJ databases">
        <authorList>
            <consortium name="DOE Joint Genome Institute"/>
            <person name="Kuo A."/>
            <person name="Miyauchi S."/>
            <person name="Kiss E."/>
            <person name="Drula E."/>
            <person name="Kohler A."/>
            <person name="Sanchez-Garcia M."/>
            <person name="Andreopoulos B."/>
            <person name="Barry K.W."/>
            <person name="Bonito G."/>
            <person name="Buee M."/>
            <person name="Carver A."/>
            <person name="Chen C."/>
            <person name="Cichocki N."/>
            <person name="Clum A."/>
            <person name="Culley D."/>
            <person name="Crous P.W."/>
            <person name="Fauchery L."/>
            <person name="Girlanda M."/>
            <person name="Hayes R."/>
            <person name="Keri Z."/>
            <person name="Labutti K."/>
            <person name="Lipzen A."/>
            <person name="Lombard V."/>
            <person name="Magnuson J."/>
            <person name="Maillard F."/>
            <person name="Morin E."/>
            <person name="Murat C."/>
            <person name="Nolan M."/>
            <person name="Ohm R."/>
            <person name="Pangilinan J."/>
            <person name="Pereira M."/>
            <person name="Perotto S."/>
            <person name="Peter M."/>
            <person name="Riley R."/>
            <person name="Sitrit Y."/>
            <person name="Stielow B."/>
            <person name="Szollosi G."/>
            <person name="Zifcakova L."/>
            <person name="Stursova M."/>
            <person name="Spatafora J.W."/>
            <person name="Tedersoo L."/>
            <person name="Vaario L.-M."/>
            <person name="Yamada A."/>
            <person name="Yan M."/>
            <person name="Wang P."/>
            <person name="Xu J."/>
            <person name="Bruns T."/>
            <person name="Baldrian P."/>
            <person name="Vilgalys R."/>
            <person name="Henrissat B."/>
            <person name="Grigoriev I.V."/>
            <person name="Hibbett D."/>
            <person name="Nagy L.G."/>
            <person name="Martin F.M."/>
        </authorList>
    </citation>
    <scope>NUCLEOTIDE SEQUENCE</scope>
    <source>
        <strain evidence="2">UH-Tt-Lm1</strain>
    </source>
</reference>
<dbReference type="GO" id="GO:0003676">
    <property type="term" value="F:nucleic acid binding"/>
    <property type="evidence" value="ECO:0007669"/>
    <property type="project" value="InterPro"/>
</dbReference>
<dbReference type="GO" id="GO:0005524">
    <property type="term" value="F:ATP binding"/>
    <property type="evidence" value="ECO:0007669"/>
    <property type="project" value="InterPro"/>
</dbReference>
<dbReference type="Pfam" id="PF00270">
    <property type="entry name" value="DEAD"/>
    <property type="match status" value="1"/>
</dbReference>
<dbReference type="Gene3D" id="3.40.50.300">
    <property type="entry name" value="P-loop containing nucleotide triphosphate hydrolases"/>
    <property type="match status" value="1"/>
</dbReference>
<name>A0A9P6L1G0_9AGAM</name>
<reference evidence="2" key="1">
    <citation type="journal article" date="2020" name="Nat. Commun.">
        <title>Large-scale genome sequencing of mycorrhizal fungi provides insights into the early evolution of symbiotic traits.</title>
        <authorList>
            <person name="Miyauchi S."/>
            <person name="Kiss E."/>
            <person name="Kuo A."/>
            <person name="Drula E."/>
            <person name="Kohler A."/>
            <person name="Sanchez-Garcia M."/>
            <person name="Morin E."/>
            <person name="Andreopoulos B."/>
            <person name="Barry K.W."/>
            <person name="Bonito G."/>
            <person name="Buee M."/>
            <person name="Carver A."/>
            <person name="Chen C."/>
            <person name="Cichocki N."/>
            <person name="Clum A."/>
            <person name="Culley D."/>
            <person name="Crous P.W."/>
            <person name="Fauchery L."/>
            <person name="Girlanda M."/>
            <person name="Hayes R.D."/>
            <person name="Keri Z."/>
            <person name="LaButti K."/>
            <person name="Lipzen A."/>
            <person name="Lombard V."/>
            <person name="Magnuson J."/>
            <person name="Maillard F."/>
            <person name="Murat C."/>
            <person name="Nolan M."/>
            <person name="Ohm R.A."/>
            <person name="Pangilinan J."/>
            <person name="Pereira M.F."/>
            <person name="Perotto S."/>
            <person name="Peter M."/>
            <person name="Pfister S."/>
            <person name="Riley R."/>
            <person name="Sitrit Y."/>
            <person name="Stielow J.B."/>
            <person name="Szollosi G."/>
            <person name="Zifcakova L."/>
            <person name="Stursova M."/>
            <person name="Spatafora J.W."/>
            <person name="Tedersoo L."/>
            <person name="Vaario L.M."/>
            <person name="Yamada A."/>
            <person name="Yan M."/>
            <person name="Wang P."/>
            <person name="Xu J."/>
            <person name="Bruns T."/>
            <person name="Baldrian P."/>
            <person name="Vilgalys R."/>
            <person name="Dunand C."/>
            <person name="Henrissat B."/>
            <person name="Grigoriev I.V."/>
            <person name="Hibbett D."/>
            <person name="Nagy L.G."/>
            <person name="Martin F.M."/>
        </authorList>
    </citation>
    <scope>NUCLEOTIDE SEQUENCE</scope>
    <source>
        <strain evidence="2">UH-Tt-Lm1</strain>
    </source>
</reference>
<dbReference type="InterPro" id="IPR027417">
    <property type="entry name" value="P-loop_NTPase"/>
</dbReference>
<gene>
    <name evidence="2" type="ORF">BJ322DRAFT_1014802</name>
</gene>
<evidence type="ECO:0000313" key="3">
    <source>
        <dbReference type="Proteomes" id="UP000736335"/>
    </source>
</evidence>
<evidence type="ECO:0000259" key="1">
    <source>
        <dbReference type="Pfam" id="PF00270"/>
    </source>
</evidence>
<dbReference type="SUPFAM" id="SSF52540">
    <property type="entry name" value="P-loop containing nucleoside triphosphate hydrolases"/>
    <property type="match status" value="1"/>
</dbReference>
<dbReference type="AlphaFoldDB" id="A0A9P6L1G0"/>
<dbReference type="EMBL" id="WIUZ02000024">
    <property type="protein sequence ID" value="KAF9778162.1"/>
    <property type="molecule type" value="Genomic_DNA"/>
</dbReference>
<keyword evidence="3" id="KW-1185">Reference proteome</keyword>
<dbReference type="Proteomes" id="UP000736335">
    <property type="component" value="Unassembled WGS sequence"/>
</dbReference>